<accession>A0AAE1ALP0</accession>
<evidence type="ECO:0000313" key="1">
    <source>
        <dbReference type="EMBL" id="KAK3789471.1"/>
    </source>
</evidence>
<comment type="caution">
    <text evidence="1">The sequence shown here is derived from an EMBL/GenBank/DDBJ whole genome shotgun (WGS) entry which is preliminary data.</text>
</comment>
<protein>
    <submittedName>
        <fullName evidence="1">Uncharacterized protein</fullName>
    </submittedName>
</protein>
<organism evidence="1 2">
    <name type="scientific">Elysia crispata</name>
    <name type="common">lettuce slug</name>
    <dbReference type="NCBI Taxonomy" id="231223"/>
    <lineage>
        <taxon>Eukaryota</taxon>
        <taxon>Metazoa</taxon>
        <taxon>Spiralia</taxon>
        <taxon>Lophotrochozoa</taxon>
        <taxon>Mollusca</taxon>
        <taxon>Gastropoda</taxon>
        <taxon>Heterobranchia</taxon>
        <taxon>Euthyneura</taxon>
        <taxon>Panpulmonata</taxon>
        <taxon>Sacoglossa</taxon>
        <taxon>Placobranchoidea</taxon>
        <taxon>Plakobranchidae</taxon>
        <taxon>Elysia</taxon>
    </lineage>
</organism>
<dbReference type="EMBL" id="JAWDGP010001667">
    <property type="protein sequence ID" value="KAK3789471.1"/>
    <property type="molecule type" value="Genomic_DNA"/>
</dbReference>
<dbReference type="Proteomes" id="UP001283361">
    <property type="component" value="Unassembled WGS sequence"/>
</dbReference>
<reference evidence="1" key="1">
    <citation type="journal article" date="2023" name="G3 (Bethesda)">
        <title>A reference genome for the long-term kleptoplast-retaining sea slug Elysia crispata morphotype clarki.</title>
        <authorList>
            <person name="Eastman K.E."/>
            <person name="Pendleton A.L."/>
            <person name="Shaikh M.A."/>
            <person name="Suttiyut T."/>
            <person name="Ogas R."/>
            <person name="Tomko P."/>
            <person name="Gavelis G."/>
            <person name="Widhalm J.R."/>
            <person name="Wisecaver J.H."/>
        </authorList>
    </citation>
    <scope>NUCLEOTIDE SEQUENCE</scope>
    <source>
        <strain evidence="1">ECLA1</strain>
    </source>
</reference>
<name>A0AAE1ALP0_9GAST</name>
<gene>
    <name evidence="1" type="ORF">RRG08_059558</name>
</gene>
<evidence type="ECO:0000313" key="2">
    <source>
        <dbReference type="Proteomes" id="UP001283361"/>
    </source>
</evidence>
<dbReference type="AlphaFoldDB" id="A0AAE1ALP0"/>
<sequence length="78" mass="9103">MARENHTSLEVIPYGLKRRSGPPAGFTVDIESARWLVAPASRVRLRWEFESWHSLWLSFDQEVIMSRLAKWIFSGETI</sequence>
<keyword evidence="2" id="KW-1185">Reference proteome</keyword>
<proteinExistence type="predicted"/>